<comment type="caution">
    <text evidence="1">The sequence shown here is derived from an EMBL/GenBank/DDBJ whole genome shotgun (WGS) entry which is preliminary data.</text>
</comment>
<evidence type="ECO:0000313" key="1">
    <source>
        <dbReference type="EMBL" id="CAI7988577.1"/>
    </source>
</evidence>
<sequence length="48" mass="5591">HSPSVKKLQLARACTRNSTRHILHITFLYTLENHIEKRHSIKPSVEIS</sequence>
<gene>
    <name evidence="1" type="ORF">GBAR_LOCUS13</name>
</gene>
<protein>
    <submittedName>
        <fullName evidence="1">Uncharacterized protein</fullName>
    </submittedName>
</protein>
<feature type="non-terminal residue" evidence="1">
    <location>
        <position position="48"/>
    </location>
</feature>
<evidence type="ECO:0000313" key="2">
    <source>
        <dbReference type="Proteomes" id="UP001174909"/>
    </source>
</evidence>
<dbReference type="EMBL" id="CASHTH010000002">
    <property type="protein sequence ID" value="CAI7988577.1"/>
    <property type="molecule type" value="Genomic_DNA"/>
</dbReference>
<dbReference type="AlphaFoldDB" id="A0AA35W2L4"/>
<name>A0AA35W2L4_GEOBA</name>
<proteinExistence type="predicted"/>
<dbReference type="Proteomes" id="UP001174909">
    <property type="component" value="Unassembled WGS sequence"/>
</dbReference>
<organism evidence="1 2">
    <name type="scientific">Geodia barretti</name>
    <name type="common">Barrett's horny sponge</name>
    <dbReference type="NCBI Taxonomy" id="519541"/>
    <lineage>
        <taxon>Eukaryota</taxon>
        <taxon>Metazoa</taxon>
        <taxon>Porifera</taxon>
        <taxon>Demospongiae</taxon>
        <taxon>Heteroscleromorpha</taxon>
        <taxon>Tetractinellida</taxon>
        <taxon>Astrophorina</taxon>
        <taxon>Geodiidae</taxon>
        <taxon>Geodia</taxon>
    </lineage>
</organism>
<keyword evidence="2" id="KW-1185">Reference proteome</keyword>
<reference evidence="1" key="1">
    <citation type="submission" date="2023-03" db="EMBL/GenBank/DDBJ databases">
        <authorList>
            <person name="Steffen K."/>
            <person name="Cardenas P."/>
        </authorList>
    </citation>
    <scope>NUCLEOTIDE SEQUENCE</scope>
</reference>
<accession>A0AA35W2L4</accession>